<protein>
    <recommendedName>
        <fullName evidence="4">CCHC-type domain-containing protein</fullName>
    </recommendedName>
</protein>
<dbReference type="Gene3D" id="4.10.60.10">
    <property type="entry name" value="Zinc finger, CCHC-type"/>
    <property type="match status" value="1"/>
</dbReference>
<evidence type="ECO:0000256" key="1">
    <source>
        <dbReference type="SAM" id="MobiDB-lite"/>
    </source>
</evidence>
<dbReference type="InterPro" id="IPR036875">
    <property type="entry name" value="Znf_CCHC_sf"/>
</dbReference>
<accession>A0A498JLZ0</accession>
<feature type="compositionally biased region" description="Polar residues" evidence="1">
    <location>
        <begin position="47"/>
        <end position="65"/>
    </location>
</feature>
<evidence type="ECO:0008006" key="4">
    <source>
        <dbReference type="Google" id="ProtNLM"/>
    </source>
</evidence>
<dbReference type="EMBL" id="RDQH01000332">
    <property type="protein sequence ID" value="RXH96066.1"/>
    <property type="molecule type" value="Genomic_DNA"/>
</dbReference>
<gene>
    <name evidence="2" type="ORF">DVH24_008566</name>
</gene>
<evidence type="ECO:0000313" key="3">
    <source>
        <dbReference type="Proteomes" id="UP000290289"/>
    </source>
</evidence>
<keyword evidence="3" id="KW-1185">Reference proteome</keyword>
<dbReference type="AlphaFoldDB" id="A0A498JLZ0"/>
<organism evidence="2 3">
    <name type="scientific">Malus domestica</name>
    <name type="common">Apple</name>
    <name type="synonym">Pyrus malus</name>
    <dbReference type="NCBI Taxonomy" id="3750"/>
    <lineage>
        <taxon>Eukaryota</taxon>
        <taxon>Viridiplantae</taxon>
        <taxon>Streptophyta</taxon>
        <taxon>Embryophyta</taxon>
        <taxon>Tracheophyta</taxon>
        <taxon>Spermatophyta</taxon>
        <taxon>Magnoliopsida</taxon>
        <taxon>eudicotyledons</taxon>
        <taxon>Gunneridae</taxon>
        <taxon>Pentapetalae</taxon>
        <taxon>rosids</taxon>
        <taxon>fabids</taxon>
        <taxon>Rosales</taxon>
        <taxon>Rosaceae</taxon>
        <taxon>Amygdaloideae</taxon>
        <taxon>Maleae</taxon>
        <taxon>Malus</taxon>
    </lineage>
</organism>
<feature type="region of interest" description="Disordered" evidence="1">
    <location>
        <begin position="1"/>
        <end position="65"/>
    </location>
</feature>
<evidence type="ECO:0000313" key="2">
    <source>
        <dbReference type="EMBL" id="RXH96066.1"/>
    </source>
</evidence>
<feature type="compositionally biased region" description="Basic and acidic residues" evidence="1">
    <location>
        <begin position="25"/>
        <end position="44"/>
    </location>
</feature>
<dbReference type="GO" id="GO:0008270">
    <property type="term" value="F:zinc ion binding"/>
    <property type="evidence" value="ECO:0007669"/>
    <property type="project" value="InterPro"/>
</dbReference>
<comment type="caution">
    <text evidence="2">The sequence shown here is derived from an EMBL/GenBank/DDBJ whole genome shotgun (WGS) entry which is preliminary data.</text>
</comment>
<reference evidence="2 3" key="1">
    <citation type="submission" date="2018-10" db="EMBL/GenBank/DDBJ databases">
        <title>A high-quality apple genome assembly.</title>
        <authorList>
            <person name="Hu J."/>
        </authorList>
    </citation>
    <scope>NUCLEOTIDE SEQUENCE [LARGE SCALE GENOMIC DNA]</scope>
    <source>
        <strain evidence="3">cv. HFTH1</strain>
        <tissue evidence="2">Young leaf</tissue>
    </source>
</reference>
<dbReference type="GO" id="GO:0003676">
    <property type="term" value="F:nucleic acid binding"/>
    <property type="evidence" value="ECO:0007669"/>
    <property type="project" value="InterPro"/>
</dbReference>
<proteinExistence type="predicted"/>
<dbReference type="SUPFAM" id="SSF57756">
    <property type="entry name" value="Retrovirus zinc finger-like domains"/>
    <property type="match status" value="1"/>
</dbReference>
<name>A0A498JLZ0_MALDO</name>
<dbReference type="Proteomes" id="UP000290289">
    <property type="component" value="Chromosome 6"/>
</dbReference>
<sequence length="187" mass="20834">MKRRSEGGPRGSAEGENPIPAQPTKLRDEVPTPSIDKNKEKDYVEDSPTTHLTKVEATQDSQTQLQLKEKNTLPAWLKEDILPKDPPIRIVAKPPQMPPSSCVICTKPGHWPNQCPWRKQIPYGVTQVGKGYGFDGRRAFRLNCAYCDKTGTHRLGDCPDWNKLLKETGGDVPLPSWLLVDVPPADS</sequence>